<evidence type="ECO:0000313" key="1">
    <source>
        <dbReference type="EMBL" id="CAB4031534.1"/>
    </source>
</evidence>
<keyword evidence="2" id="KW-1185">Reference proteome</keyword>
<proteinExistence type="predicted"/>
<evidence type="ECO:0000313" key="2">
    <source>
        <dbReference type="Proteomes" id="UP001152795"/>
    </source>
</evidence>
<dbReference type="AlphaFoldDB" id="A0A6S7JN85"/>
<dbReference type="OrthoDB" id="10292524at2759"/>
<protein>
    <submittedName>
        <fullName evidence="1">Uncharacterized protein</fullName>
    </submittedName>
</protein>
<sequence>MASDWLVVNADNADCITSLNCSVCKTYADRLKGMKNFSTAWAFTGSENLQLSNVEDHACGEPHKKAMDLYLSEKGLSATDRAEFISTPGQQNIALSIANMQASDLAKTRTKFEIAYFIAKEELPLKKYPKLLKLEEKHGVEIGNSYRSDKSCNVFINHIGEDLGKNLQKKVTECKFFQCFDGWL</sequence>
<organism evidence="1 2">
    <name type="scientific">Paramuricea clavata</name>
    <name type="common">Red gorgonian</name>
    <name type="synonym">Violescent sea-whip</name>
    <dbReference type="NCBI Taxonomy" id="317549"/>
    <lineage>
        <taxon>Eukaryota</taxon>
        <taxon>Metazoa</taxon>
        <taxon>Cnidaria</taxon>
        <taxon>Anthozoa</taxon>
        <taxon>Octocorallia</taxon>
        <taxon>Malacalcyonacea</taxon>
        <taxon>Plexauridae</taxon>
        <taxon>Paramuricea</taxon>
    </lineage>
</organism>
<dbReference type="EMBL" id="CACRXK020017708">
    <property type="protein sequence ID" value="CAB4031534.1"/>
    <property type="molecule type" value="Genomic_DNA"/>
</dbReference>
<dbReference type="PANTHER" id="PTHR46880:SF9">
    <property type="entry name" value="ZINC FINGER PROTEIN 862"/>
    <property type="match status" value="1"/>
</dbReference>
<dbReference type="Proteomes" id="UP001152795">
    <property type="component" value="Unassembled WGS sequence"/>
</dbReference>
<dbReference type="PANTHER" id="PTHR46880">
    <property type="entry name" value="RAS-ASSOCIATING DOMAIN-CONTAINING PROTEIN"/>
    <property type="match status" value="1"/>
</dbReference>
<accession>A0A6S7JN85</accession>
<comment type="caution">
    <text evidence="1">The sequence shown here is derived from an EMBL/GenBank/DDBJ whole genome shotgun (WGS) entry which is preliminary data.</text>
</comment>
<reference evidence="1" key="1">
    <citation type="submission" date="2020-04" db="EMBL/GenBank/DDBJ databases">
        <authorList>
            <person name="Alioto T."/>
            <person name="Alioto T."/>
            <person name="Gomez Garrido J."/>
        </authorList>
    </citation>
    <scope>NUCLEOTIDE SEQUENCE</scope>
    <source>
        <strain evidence="1">A484AB</strain>
    </source>
</reference>
<name>A0A6S7JN85_PARCT</name>
<gene>
    <name evidence="1" type="ORF">PACLA_8A037148</name>
</gene>